<comment type="caution">
    <text evidence="1">The sequence shown here is derived from an EMBL/GenBank/DDBJ whole genome shotgun (WGS) entry which is preliminary data.</text>
</comment>
<dbReference type="EMBL" id="JACRUL010000031">
    <property type="protein sequence ID" value="MBC5845185.1"/>
    <property type="molecule type" value="Genomic_DNA"/>
</dbReference>
<accession>A0A923SG48</accession>
<sequence length="66" mass="7963">MSRLIYFYTKETLEKVSFNPDLFAKELKKAMKILLPYEMEHLKNWLKFYTDNKPELTKCVAVICKK</sequence>
<dbReference type="RefSeq" id="WP_187019430.1">
    <property type="nucleotide sequence ID" value="NZ_JACRUK010000031.1"/>
</dbReference>
<dbReference type="AlphaFoldDB" id="A0A923SG48"/>
<reference evidence="1 2" key="1">
    <citation type="submission" date="2020-08" db="EMBL/GenBank/DDBJ databases">
        <title>Description of novel Flavobacterium F-392 isolate.</title>
        <authorList>
            <person name="Saticioglu I.B."/>
            <person name="Duman M."/>
            <person name="Altun S."/>
        </authorList>
    </citation>
    <scope>NUCLEOTIDE SEQUENCE [LARGE SCALE GENOMIC DNA]</scope>
    <source>
        <strain evidence="1 2">F-392</strain>
    </source>
</reference>
<name>A0A923SG48_9FLAO</name>
<evidence type="ECO:0000313" key="2">
    <source>
        <dbReference type="Proteomes" id="UP000641454"/>
    </source>
</evidence>
<evidence type="ECO:0000313" key="1">
    <source>
        <dbReference type="EMBL" id="MBC5845185.1"/>
    </source>
</evidence>
<proteinExistence type="predicted"/>
<organism evidence="1 2">
    <name type="scientific">Flavobacterium muglaense</name>
    <dbReference type="NCBI Taxonomy" id="2764716"/>
    <lineage>
        <taxon>Bacteria</taxon>
        <taxon>Pseudomonadati</taxon>
        <taxon>Bacteroidota</taxon>
        <taxon>Flavobacteriia</taxon>
        <taxon>Flavobacteriales</taxon>
        <taxon>Flavobacteriaceae</taxon>
        <taxon>Flavobacterium</taxon>
    </lineage>
</organism>
<protein>
    <submittedName>
        <fullName evidence="1">Uncharacterized protein</fullName>
    </submittedName>
</protein>
<gene>
    <name evidence="1" type="ORF">H8R25_12130</name>
</gene>
<dbReference type="Proteomes" id="UP000641454">
    <property type="component" value="Unassembled WGS sequence"/>
</dbReference>
<keyword evidence="2" id="KW-1185">Reference proteome</keyword>